<dbReference type="InterPro" id="IPR036322">
    <property type="entry name" value="WD40_repeat_dom_sf"/>
</dbReference>
<keyword evidence="2" id="KW-0539">Nucleus</keyword>
<dbReference type="Pfam" id="PF04003">
    <property type="entry name" value="Utp12"/>
    <property type="match status" value="1"/>
</dbReference>
<evidence type="ECO:0000259" key="5">
    <source>
        <dbReference type="Pfam" id="PF04003"/>
    </source>
</evidence>
<proteinExistence type="inferred from homology"/>
<dbReference type="InterPro" id="IPR007148">
    <property type="entry name" value="SSU_processome_Utp12"/>
</dbReference>
<keyword evidence="7" id="KW-1185">Reference proteome</keyword>
<accession>A0ABP0R1J4</accession>
<dbReference type="Proteomes" id="UP001642484">
    <property type="component" value="Unassembled WGS sequence"/>
</dbReference>
<dbReference type="PANTHER" id="PTHR44267">
    <property type="entry name" value="WD REPEAT-CONTAINING PROTEIN 43"/>
    <property type="match status" value="1"/>
</dbReference>
<reference evidence="6 7" key="1">
    <citation type="submission" date="2024-02" db="EMBL/GenBank/DDBJ databases">
        <authorList>
            <person name="Chen Y."/>
            <person name="Shah S."/>
            <person name="Dougan E. K."/>
            <person name="Thang M."/>
            <person name="Chan C."/>
        </authorList>
    </citation>
    <scope>NUCLEOTIDE SEQUENCE [LARGE SCALE GENOMIC DNA]</scope>
</reference>
<evidence type="ECO:0000256" key="4">
    <source>
        <dbReference type="SAM" id="MobiDB-lite"/>
    </source>
</evidence>
<evidence type="ECO:0000313" key="7">
    <source>
        <dbReference type="Proteomes" id="UP001642484"/>
    </source>
</evidence>
<dbReference type="InterPro" id="IPR052414">
    <property type="entry name" value="U3_snoRNA-assoc_WDR"/>
</dbReference>
<dbReference type="InterPro" id="IPR015943">
    <property type="entry name" value="WD40/YVTN_repeat-like_dom_sf"/>
</dbReference>
<evidence type="ECO:0000256" key="2">
    <source>
        <dbReference type="ARBA" id="ARBA00023242"/>
    </source>
</evidence>
<evidence type="ECO:0000256" key="1">
    <source>
        <dbReference type="ARBA" id="ARBA00004123"/>
    </source>
</evidence>
<name>A0ABP0R1J4_9DINO</name>
<organism evidence="6 7">
    <name type="scientific">Durusdinium trenchii</name>
    <dbReference type="NCBI Taxonomy" id="1381693"/>
    <lineage>
        <taxon>Eukaryota</taxon>
        <taxon>Sar</taxon>
        <taxon>Alveolata</taxon>
        <taxon>Dinophyceae</taxon>
        <taxon>Suessiales</taxon>
        <taxon>Symbiodiniaceae</taxon>
        <taxon>Durusdinium</taxon>
    </lineage>
</organism>
<feature type="region of interest" description="Disordered" evidence="4">
    <location>
        <begin position="401"/>
        <end position="423"/>
    </location>
</feature>
<dbReference type="SUPFAM" id="SSF50978">
    <property type="entry name" value="WD40 repeat-like"/>
    <property type="match status" value="1"/>
</dbReference>
<evidence type="ECO:0000256" key="3">
    <source>
        <dbReference type="ARBA" id="ARBA00038335"/>
    </source>
</evidence>
<feature type="domain" description="Small-subunit processome Utp12" evidence="5">
    <location>
        <begin position="474"/>
        <end position="572"/>
    </location>
</feature>
<evidence type="ECO:0000313" key="6">
    <source>
        <dbReference type="EMBL" id="CAK9093246.1"/>
    </source>
</evidence>
<comment type="caution">
    <text evidence="6">The sequence shown here is derived from an EMBL/GenBank/DDBJ whole genome shotgun (WGS) entry which is preliminary data.</text>
</comment>
<dbReference type="EMBL" id="CAXAMN010025184">
    <property type="protein sequence ID" value="CAK9093246.1"/>
    <property type="molecule type" value="Genomic_DNA"/>
</dbReference>
<sequence length="633" mass="68861">MAGPKGALFGPEDFGTLLVHAGGRWKLWREREGSVDLHHNDDHEIYSVACWVKEKSQGHCLVLGCNSGRVQIWNAASAELVARGEAFRKFAHGQSAGVAALAAAPERRGTFFAASRGTVEIMEVGILDGMTRSSFKSGKTLGRCPVRDVRRACPMRKGSFSTGGFFLVFSRASQIRCPGWFGSQGYPSKSTSDTKIGACALAVASGKIDWLLSASWDATPLKLWRLPEPGAELSNLKKAEQRLRPPGNMVTAADLCSVGKKLYALCADGTTQVEVFDISSSAEPSKTPMSSSRVLSCHERIVSAAFAPGGETDTLRVTAHGTTLVVCWSFDRGVDSSTRTVMPVFTVSKAELGGSILATRGPSSLQLQLLLAHGPSAQPRFSLVSPPKSKKATALIEPLASTSEKSTVAGTDEKKRVAAEEPTAVPETLFKRAKLEGKPKALTAKVPLPKSRSAAEGSHLSLAPVLRQGLRAQDTKSLTETLHLHDRSVMDTSVSELNGVEAFDLLQECARRVRYLPEHTTVYCAWIQRIVQHHGSFLRSQPVLADETRYFYDHARLRCAMYRHLLRIRGRLLHAVNEGQKVVASKDEVIKPLLEYVEGDEDLEEEASEEAVMFPRLRGKDPTIGVAESRECS</sequence>
<dbReference type="Gene3D" id="2.130.10.10">
    <property type="entry name" value="YVTN repeat-like/Quinoprotein amine dehydrogenase"/>
    <property type="match status" value="2"/>
</dbReference>
<comment type="similarity">
    <text evidence="3">Belongs to the UTP5 family.</text>
</comment>
<protein>
    <recommendedName>
        <fullName evidence="5">Small-subunit processome Utp12 domain-containing protein</fullName>
    </recommendedName>
</protein>
<gene>
    <name evidence="6" type="ORF">CCMP2556_LOCUS44580</name>
</gene>
<dbReference type="PANTHER" id="PTHR44267:SF1">
    <property type="entry name" value="WD REPEAT-CONTAINING PROTEIN 43"/>
    <property type="match status" value="1"/>
</dbReference>
<comment type="subcellular location">
    <subcellularLocation>
        <location evidence="1">Nucleus</location>
    </subcellularLocation>
</comment>